<evidence type="ECO:0000256" key="2">
    <source>
        <dbReference type="ARBA" id="ARBA00004126"/>
    </source>
</evidence>
<evidence type="ECO:0000256" key="4">
    <source>
        <dbReference type="ARBA" id="ARBA00010473"/>
    </source>
</evidence>
<accession>A0AAN7Y6V8</accession>
<keyword evidence="10" id="KW-0472">Membrane</keyword>
<feature type="chain" id="PRO_5042972847" description="Nuclear fusion protein KAR5" evidence="13">
    <location>
        <begin position="28"/>
        <end position="500"/>
    </location>
</feature>
<dbReference type="GO" id="GO:0005789">
    <property type="term" value="C:endoplasmic reticulum membrane"/>
    <property type="evidence" value="ECO:0007669"/>
    <property type="project" value="UniProtKB-SubCell"/>
</dbReference>
<sequence>MTNYLLRSASKLMVLLLLAACFLHVSAAPDILAGIVNYSSCKHKTDEIGWADANACDHPSELESISSLLTTRGGSEIQSLVNAKRIVQDLSSSSSCTYGPTARLLKQCKVIKPKTQDPTSDQQKANVQATYGISMALCEARQAQVSIPSACYVFETMLGHPTPDSSIVIARSADIQNCMNELFDTASWTSYITFRAQSADLCDSSRVDYQREELLETYRQATNVVPEILEALKGHHSEIQFAMSDLREMATNIAESQHNVITSNHAQTEQSKEYLRQMSQYVESYMAVVEDSGKSWRASMNEAVEQAVTDLALMNDKVGNVQVSFAELYATAAEALSGTTYNFETSVATMTREASNFVERLLDLNIDDQMHKIQQGMSLGQAAAAEFAETQSMQNQIAKEQLSDSYNLLQIIKDSHGQFHQIKQTLDLVPTSWIENMHRIQQAFIRMRAEATYALLFCVPSLLLLLFGRPRLATVVSLIYGKSSITARITHANVGKFLRV</sequence>
<dbReference type="GO" id="GO:0000742">
    <property type="term" value="P:karyogamy involved in conjugation with cellular fusion"/>
    <property type="evidence" value="ECO:0007669"/>
    <property type="project" value="InterPro"/>
</dbReference>
<evidence type="ECO:0000256" key="12">
    <source>
        <dbReference type="ARBA" id="ARBA00023242"/>
    </source>
</evidence>
<keyword evidence="7 13" id="KW-0732">Signal</keyword>
<keyword evidence="15" id="KW-1185">Reference proteome</keyword>
<evidence type="ECO:0000256" key="1">
    <source>
        <dbReference type="ARBA" id="ARBA00003389"/>
    </source>
</evidence>
<dbReference type="PANTHER" id="PTHR28012">
    <property type="entry name" value="NUCLEAR FUSION PROTEIN KAR5"/>
    <property type="match status" value="1"/>
</dbReference>
<reference evidence="14 15" key="1">
    <citation type="submission" date="2023-08" db="EMBL/GenBank/DDBJ databases">
        <title>Black Yeasts Isolated from many extreme environments.</title>
        <authorList>
            <person name="Coleine C."/>
            <person name="Stajich J.E."/>
            <person name="Selbmann L."/>
        </authorList>
    </citation>
    <scope>NUCLEOTIDE SEQUENCE [LARGE SCALE GENOMIC DNA]</scope>
    <source>
        <strain evidence="14 15">CCFEE 5910</strain>
    </source>
</reference>
<name>A0AAN7Y6V8_9EURO</name>
<keyword evidence="5" id="KW-0415">Karyogamy</keyword>
<evidence type="ECO:0000256" key="9">
    <source>
        <dbReference type="ARBA" id="ARBA00022989"/>
    </source>
</evidence>
<dbReference type="EMBL" id="JAVRRJ010000004">
    <property type="protein sequence ID" value="KAK5085856.1"/>
    <property type="molecule type" value="Genomic_DNA"/>
</dbReference>
<dbReference type="PANTHER" id="PTHR28012:SF1">
    <property type="entry name" value="NUCLEAR FUSION PROTEIN KAR5"/>
    <property type="match status" value="1"/>
</dbReference>
<dbReference type="GO" id="GO:0048288">
    <property type="term" value="P:nuclear membrane fusion involved in karyogamy"/>
    <property type="evidence" value="ECO:0007669"/>
    <property type="project" value="InterPro"/>
</dbReference>
<protein>
    <recommendedName>
        <fullName evidence="16">Nuclear fusion protein KAR5</fullName>
    </recommendedName>
</protein>
<evidence type="ECO:0000313" key="14">
    <source>
        <dbReference type="EMBL" id="KAK5085856.1"/>
    </source>
</evidence>
<organism evidence="14 15">
    <name type="scientific">Lithohypha guttulata</name>
    <dbReference type="NCBI Taxonomy" id="1690604"/>
    <lineage>
        <taxon>Eukaryota</taxon>
        <taxon>Fungi</taxon>
        <taxon>Dikarya</taxon>
        <taxon>Ascomycota</taxon>
        <taxon>Pezizomycotina</taxon>
        <taxon>Eurotiomycetes</taxon>
        <taxon>Chaetothyriomycetidae</taxon>
        <taxon>Chaetothyriales</taxon>
        <taxon>Trichomeriaceae</taxon>
        <taxon>Lithohypha</taxon>
    </lineage>
</organism>
<dbReference type="InterPro" id="IPR007292">
    <property type="entry name" value="Nuclear_fusion_Kar5"/>
</dbReference>
<comment type="similarity">
    <text evidence="4">Belongs to the KAR5 family.</text>
</comment>
<proteinExistence type="inferred from homology"/>
<dbReference type="Proteomes" id="UP001309876">
    <property type="component" value="Unassembled WGS sequence"/>
</dbReference>
<comment type="caution">
    <text evidence="14">The sequence shown here is derived from an EMBL/GenBank/DDBJ whole genome shotgun (WGS) entry which is preliminary data.</text>
</comment>
<dbReference type="AlphaFoldDB" id="A0AAN7Y6V8"/>
<keyword evidence="6" id="KW-0812">Transmembrane</keyword>
<evidence type="ECO:0000256" key="8">
    <source>
        <dbReference type="ARBA" id="ARBA00022824"/>
    </source>
</evidence>
<evidence type="ECO:0000256" key="6">
    <source>
        <dbReference type="ARBA" id="ARBA00022692"/>
    </source>
</evidence>
<evidence type="ECO:0000256" key="11">
    <source>
        <dbReference type="ARBA" id="ARBA00023180"/>
    </source>
</evidence>
<gene>
    <name evidence="14" type="ORF">LTR05_005145</name>
</gene>
<comment type="subcellular location">
    <subcellularLocation>
        <location evidence="3">Endoplasmic reticulum membrane</location>
    </subcellularLocation>
    <subcellularLocation>
        <location evidence="2">Nucleus membrane</location>
    </subcellularLocation>
</comment>
<feature type="signal peptide" evidence="13">
    <location>
        <begin position="1"/>
        <end position="27"/>
    </location>
</feature>
<comment type="function">
    <text evidence="1">Required for nuclear membrane fusion during karyogamy.</text>
</comment>
<evidence type="ECO:0000256" key="13">
    <source>
        <dbReference type="SAM" id="SignalP"/>
    </source>
</evidence>
<keyword evidence="9" id="KW-1133">Transmembrane helix</keyword>
<keyword evidence="11" id="KW-0325">Glycoprotein</keyword>
<evidence type="ECO:0000256" key="5">
    <source>
        <dbReference type="ARBA" id="ARBA00022459"/>
    </source>
</evidence>
<evidence type="ECO:0000256" key="3">
    <source>
        <dbReference type="ARBA" id="ARBA00004586"/>
    </source>
</evidence>
<keyword evidence="8" id="KW-0256">Endoplasmic reticulum</keyword>
<evidence type="ECO:0008006" key="16">
    <source>
        <dbReference type="Google" id="ProtNLM"/>
    </source>
</evidence>
<evidence type="ECO:0000313" key="15">
    <source>
        <dbReference type="Proteomes" id="UP001309876"/>
    </source>
</evidence>
<evidence type="ECO:0000256" key="7">
    <source>
        <dbReference type="ARBA" id="ARBA00022729"/>
    </source>
</evidence>
<dbReference type="GO" id="GO:0031965">
    <property type="term" value="C:nuclear membrane"/>
    <property type="evidence" value="ECO:0007669"/>
    <property type="project" value="UniProtKB-SubCell"/>
</dbReference>
<evidence type="ECO:0000256" key="10">
    <source>
        <dbReference type="ARBA" id="ARBA00023136"/>
    </source>
</evidence>
<keyword evidence="12" id="KW-0539">Nucleus</keyword>